<dbReference type="Proteomes" id="UP000827872">
    <property type="component" value="Linkage Group LG03"/>
</dbReference>
<accession>A0ACB8EL79</accession>
<comment type="caution">
    <text evidence="1">The sequence shown here is derived from an EMBL/GenBank/DDBJ whole genome shotgun (WGS) entry which is preliminary data.</text>
</comment>
<protein>
    <submittedName>
        <fullName evidence="1">Uncharacterized protein</fullName>
    </submittedName>
</protein>
<reference evidence="1" key="1">
    <citation type="submission" date="2021-08" db="EMBL/GenBank/DDBJ databases">
        <title>The first chromosome-level gecko genome reveals the dynamic sex chromosomes of Neotropical dwarf geckos (Sphaerodactylidae: Sphaerodactylus).</title>
        <authorList>
            <person name="Pinto B.J."/>
            <person name="Keating S.E."/>
            <person name="Gamble T."/>
        </authorList>
    </citation>
    <scope>NUCLEOTIDE SEQUENCE</scope>
    <source>
        <strain evidence="1">TG3544</strain>
    </source>
</reference>
<dbReference type="EMBL" id="CM037616">
    <property type="protein sequence ID" value="KAH7993277.1"/>
    <property type="molecule type" value="Genomic_DNA"/>
</dbReference>
<gene>
    <name evidence="1" type="ORF">K3G42_030241</name>
</gene>
<evidence type="ECO:0000313" key="1">
    <source>
        <dbReference type="EMBL" id="KAH7993277.1"/>
    </source>
</evidence>
<proteinExistence type="predicted"/>
<name>A0ACB8EL79_9SAUR</name>
<organism evidence="1 2">
    <name type="scientific">Sphaerodactylus townsendi</name>
    <dbReference type="NCBI Taxonomy" id="933632"/>
    <lineage>
        <taxon>Eukaryota</taxon>
        <taxon>Metazoa</taxon>
        <taxon>Chordata</taxon>
        <taxon>Craniata</taxon>
        <taxon>Vertebrata</taxon>
        <taxon>Euteleostomi</taxon>
        <taxon>Lepidosauria</taxon>
        <taxon>Squamata</taxon>
        <taxon>Bifurcata</taxon>
        <taxon>Gekkota</taxon>
        <taxon>Sphaerodactylidae</taxon>
        <taxon>Sphaerodactylus</taxon>
    </lineage>
</organism>
<sequence>MVQRKVAVTVLKGFNIDIESTNHSMEAYQVIKKRELFYSIAPFKLRILHRTLAGITTMLSFYHLSLGNETQSHTEQRFLHQIIPCVSPRTRMLYCSPVNSHQASIYH</sequence>
<evidence type="ECO:0000313" key="2">
    <source>
        <dbReference type="Proteomes" id="UP000827872"/>
    </source>
</evidence>
<keyword evidence="2" id="KW-1185">Reference proteome</keyword>